<evidence type="ECO:0000313" key="3">
    <source>
        <dbReference type="Proteomes" id="UP001596067"/>
    </source>
</evidence>
<accession>A0ABW1EYD3</accession>
<reference evidence="3" key="1">
    <citation type="journal article" date="2019" name="Int. J. Syst. Evol. Microbiol.">
        <title>The Global Catalogue of Microorganisms (GCM) 10K type strain sequencing project: providing services to taxonomists for standard genome sequencing and annotation.</title>
        <authorList>
            <consortium name="The Broad Institute Genomics Platform"/>
            <consortium name="The Broad Institute Genome Sequencing Center for Infectious Disease"/>
            <person name="Wu L."/>
            <person name="Ma J."/>
        </authorList>
    </citation>
    <scope>NUCLEOTIDE SEQUENCE [LARGE SCALE GENOMIC DNA]</scope>
    <source>
        <strain evidence="3">CGMCC 4.1469</strain>
    </source>
</reference>
<evidence type="ECO:0000313" key="2">
    <source>
        <dbReference type="EMBL" id="MFC5886845.1"/>
    </source>
</evidence>
<feature type="compositionally biased region" description="Low complexity" evidence="1">
    <location>
        <begin position="35"/>
        <end position="50"/>
    </location>
</feature>
<comment type="caution">
    <text evidence="2">The sequence shown here is derived from an EMBL/GenBank/DDBJ whole genome shotgun (WGS) entry which is preliminary data.</text>
</comment>
<feature type="region of interest" description="Disordered" evidence="1">
    <location>
        <begin position="17"/>
        <end position="50"/>
    </location>
</feature>
<dbReference type="RefSeq" id="WP_345330816.1">
    <property type="nucleotide sequence ID" value="NZ_BAAAVH010000123.1"/>
</dbReference>
<keyword evidence="3" id="KW-1185">Reference proteome</keyword>
<organism evidence="2 3">
    <name type="scientific">Kitasatospora aburaviensis</name>
    <dbReference type="NCBI Taxonomy" id="67265"/>
    <lineage>
        <taxon>Bacteria</taxon>
        <taxon>Bacillati</taxon>
        <taxon>Actinomycetota</taxon>
        <taxon>Actinomycetes</taxon>
        <taxon>Kitasatosporales</taxon>
        <taxon>Streptomycetaceae</taxon>
        <taxon>Kitasatospora</taxon>
    </lineage>
</organism>
<evidence type="ECO:0000256" key="1">
    <source>
        <dbReference type="SAM" id="MobiDB-lite"/>
    </source>
</evidence>
<gene>
    <name evidence="2" type="ORF">ACFP0N_17905</name>
</gene>
<evidence type="ECO:0008006" key="4">
    <source>
        <dbReference type="Google" id="ProtNLM"/>
    </source>
</evidence>
<name>A0ABW1EYD3_9ACTN</name>
<proteinExistence type="predicted"/>
<dbReference type="EMBL" id="JBHSOD010000020">
    <property type="protein sequence ID" value="MFC5886845.1"/>
    <property type="molecule type" value="Genomic_DNA"/>
</dbReference>
<protein>
    <recommendedName>
        <fullName evidence="4">Head-to-tail stopper</fullName>
    </recommendedName>
</protein>
<dbReference type="Proteomes" id="UP001596067">
    <property type="component" value="Unassembled WGS sequence"/>
</dbReference>
<sequence>MAVILANRRFTAHVSTHPWGRDAHGLPVPPPPGSVPAAGAALPGAAVQQADGSWSLRADPQQWPLRPGDRLVDGDESWTVTSARLCAVPPDGTADYIAITASLDPPQVP</sequence>